<reference evidence="11" key="1">
    <citation type="journal article" date="2017" name="Acta Aliment.">
        <title>Plant polysaccharide degrading enzyme system of Thermpbifida cellulosilytica TB100 revealed by de novo genome project data.</title>
        <authorList>
            <person name="Toth A."/>
            <person name="Baka E."/>
            <person name="Luzics S."/>
            <person name="Bata-Vidacs I."/>
            <person name="Nagy I."/>
            <person name="Balint B."/>
            <person name="Herceg R."/>
            <person name="Olasz F."/>
            <person name="Wilk T."/>
            <person name="Nagy T."/>
            <person name="Kriszt B."/>
            <person name="Nagy I."/>
            <person name="Kukolya J."/>
        </authorList>
    </citation>
    <scope>NUCLEOTIDE SEQUENCE [LARGE SCALE GENOMIC DNA]</scope>
    <source>
        <strain evidence="11">TB100</strain>
    </source>
</reference>
<dbReference type="AlphaFoldDB" id="A0A147KEB5"/>
<dbReference type="SUPFAM" id="SSF53448">
    <property type="entry name" value="Nucleotide-diphospho-sugar transferases"/>
    <property type="match status" value="1"/>
</dbReference>
<comment type="caution">
    <text evidence="10">The sequence shown here is derived from an EMBL/GenBank/DDBJ whole genome shotgun (WGS) entry which is preliminary data.</text>
</comment>
<keyword evidence="6" id="KW-0342">GTP-binding</keyword>
<dbReference type="InterPro" id="IPR029044">
    <property type="entry name" value="Nucleotide-diphossugar_trans"/>
</dbReference>
<dbReference type="GO" id="GO:0006777">
    <property type="term" value="P:Mo-molybdopterin cofactor biosynthetic process"/>
    <property type="evidence" value="ECO:0007669"/>
    <property type="project" value="UniProtKB-KW"/>
</dbReference>
<gene>
    <name evidence="10" type="ORF">AC529_16655</name>
</gene>
<keyword evidence="11" id="KW-1185">Reference proteome</keyword>
<dbReference type="Gene3D" id="3.90.550.10">
    <property type="entry name" value="Spore Coat Polysaccharide Biosynthesis Protein SpsA, Chain A"/>
    <property type="match status" value="1"/>
</dbReference>
<proteinExistence type="predicted"/>
<feature type="domain" description="MobA-like NTP transferase" evidence="9">
    <location>
        <begin position="6"/>
        <end position="152"/>
    </location>
</feature>
<keyword evidence="5" id="KW-0460">Magnesium</keyword>
<dbReference type="PANTHER" id="PTHR19136">
    <property type="entry name" value="MOLYBDENUM COFACTOR GUANYLYLTRANSFERASE"/>
    <property type="match status" value="1"/>
</dbReference>
<evidence type="ECO:0000256" key="1">
    <source>
        <dbReference type="ARBA" id="ARBA00022490"/>
    </source>
</evidence>
<dbReference type="CDD" id="cd02503">
    <property type="entry name" value="MobA"/>
    <property type="match status" value="1"/>
</dbReference>
<dbReference type="PATRIC" id="fig|665004.4.peg.3949"/>
<keyword evidence="3" id="KW-0479">Metal-binding</keyword>
<dbReference type="STRING" id="665004.AC529_16655"/>
<keyword evidence="1" id="KW-0963">Cytoplasm</keyword>
<dbReference type="GO" id="GO:0046872">
    <property type="term" value="F:metal ion binding"/>
    <property type="evidence" value="ECO:0007669"/>
    <property type="project" value="UniProtKB-KW"/>
</dbReference>
<dbReference type="EMBL" id="LGEM01000118">
    <property type="protein sequence ID" value="KUP95610.1"/>
    <property type="molecule type" value="Genomic_DNA"/>
</dbReference>
<keyword evidence="10" id="KW-0548">Nucleotidyltransferase</keyword>
<dbReference type="InterPro" id="IPR013482">
    <property type="entry name" value="Molybde_CF_guanTrfase"/>
</dbReference>
<evidence type="ECO:0000313" key="11">
    <source>
        <dbReference type="Proteomes" id="UP000074382"/>
    </source>
</evidence>
<keyword evidence="7" id="KW-0501">Molybdenum cofactor biosynthesis</keyword>
<feature type="compositionally biased region" description="Basic and acidic residues" evidence="8">
    <location>
        <begin position="164"/>
        <end position="191"/>
    </location>
</feature>
<dbReference type="PANTHER" id="PTHR19136:SF81">
    <property type="entry name" value="MOLYBDENUM COFACTOR GUANYLYLTRANSFERASE"/>
    <property type="match status" value="1"/>
</dbReference>
<protein>
    <submittedName>
        <fullName evidence="10">Molybdenum cofactor guanylyltransferase</fullName>
    </submittedName>
</protein>
<dbReference type="Proteomes" id="UP000074382">
    <property type="component" value="Unassembled WGS sequence"/>
</dbReference>
<dbReference type="GO" id="GO:0005525">
    <property type="term" value="F:GTP binding"/>
    <property type="evidence" value="ECO:0007669"/>
    <property type="project" value="UniProtKB-KW"/>
</dbReference>
<evidence type="ECO:0000256" key="3">
    <source>
        <dbReference type="ARBA" id="ARBA00022723"/>
    </source>
</evidence>
<dbReference type="InterPro" id="IPR025877">
    <property type="entry name" value="MobA-like_NTP_Trfase"/>
</dbReference>
<dbReference type="GO" id="GO:0016779">
    <property type="term" value="F:nucleotidyltransferase activity"/>
    <property type="evidence" value="ECO:0007669"/>
    <property type="project" value="UniProtKB-KW"/>
</dbReference>
<accession>A0A147KEB5</accession>
<evidence type="ECO:0000256" key="4">
    <source>
        <dbReference type="ARBA" id="ARBA00022741"/>
    </source>
</evidence>
<organism evidence="10 11">
    <name type="scientific">Thermobifida cellulosilytica TB100</name>
    <dbReference type="NCBI Taxonomy" id="665004"/>
    <lineage>
        <taxon>Bacteria</taxon>
        <taxon>Bacillati</taxon>
        <taxon>Actinomycetota</taxon>
        <taxon>Actinomycetes</taxon>
        <taxon>Streptosporangiales</taxon>
        <taxon>Nocardiopsidaceae</taxon>
        <taxon>Thermobifida</taxon>
    </lineage>
</organism>
<evidence type="ECO:0000259" key="9">
    <source>
        <dbReference type="Pfam" id="PF12804"/>
    </source>
</evidence>
<evidence type="ECO:0000313" key="10">
    <source>
        <dbReference type="EMBL" id="KUP95610.1"/>
    </source>
</evidence>
<name>A0A147KEB5_THECS</name>
<evidence type="ECO:0000256" key="7">
    <source>
        <dbReference type="ARBA" id="ARBA00023150"/>
    </source>
</evidence>
<keyword evidence="2 10" id="KW-0808">Transferase</keyword>
<dbReference type="RefSeq" id="WP_068758527.1">
    <property type="nucleotide sequence ID" value="NZ_KQ950187.1"/>
</dbReference>
<feature type="region of interest" description="Disordered" evidence="8">
    <location>
        <begin position="161"/>
        <end position="191"/>
    </location>
</feature>
<evidence type="ECO:0000256" key="5">
    <source>
        <dbReference type="ARBA" id="ARBA00022842"/>
    </source>
</evidence>
<evidence type="ECO:0000256" key="8">
    <source>
        <dbReference type="SAM" id="MobiDB-lite"/>
    </source>
</evidence>
<dbReference type="Pfam" id="PF12804">
    <property type="entry name" value="NTP_transf_3"/>
    <property type="match status" value="1"/>
</dbReference>
<sequence length="191" mass="19842">MGGFDAVVLAGGAARRMGGADKPGLRVGGRSMLEWVVEAVRGADAVVVVGPPRPRPRARYVREDPPGAGPLPALRAGLAEVGSDWFALLAADMPFLDRAAVAALRAAAAPGDGAVLVDGDGQPQWLAGVWRTAAVRAALADYPGRSLRGLLGPLDPARVVRPAAARDCDTPEELARARRDRSAAEKERSGR</sequence>
<evidence type="ECO:0000256" key="6">
    <source>
        <dbReference type="ARBA" id="ARBA00023134"/>
    </source>
</evidence>
<evidence type="ECO:0000256" key="2">
    <source>
        <dbReference type="ARBA" id="ARBA00022679"/>
    </source>
</evidence>
<keyword evidence="4" id="KW-0547">Nucleotide-binding</keyword>